<name>A0A6J4JA26_9PSEU</name>
<feature type="region of interest" description="Disordered" evidence="1">
    <location>
        <begin position="143"/>
        <end position="191"/>
    </location>
</feature>
<feature type="region of interest" description="Disordered" evidence="1">
    <location>
        <begin position="1"/>
        <end position="121"/>
    </location>
</feature>
<proteinExistence type="predicted"/>
<feature type="compositionally biased region" description="Basic residues" evidence="1">
    <location>
        <begin position="236"/>
        <end position="251"/>
    </location>
</feature>
<feature type="compositionally biased region" description="Basic residues" evidence="1">
    <location>
        <begin position="1"/>
        <end position="11"/>
    </location>
</feature>
<dbReference type="AlphaFoldDB" id="A0A6J4JA26"/>
<sequence>GPRPARPRGRRAAGVPRPRGGRPRRLRARDALVLPRVAPRRAGDRGRGAPRHHLRPAGLRRVGAPARPRHVGRRADGAARRAARRARDRAAQPDHPRHRRRDRPADRRHAPRAGAAIDAHRHGQLRLVAVGDLAGDHPHAARELRGHAHRGLRGDARPPAGDDRRRPGADAGRRARRLPRPAPHGAGTGVVLRAPGAALRLAVHRGDHRAARRDRGAGAHPLGRAGPVAAHELRATPRRRHPARRARRRARYGPLPHGGRPGARHPRGARLPGDEPAL</sequence>
<accession>A0A6J4JA26</accession>
<feature type="region of interest" description="Disordered" evidence="1">
    <location>
        <begin position="205"/>
        <end position="278"/>
    </location>
</feature>
<feature type="non-terminal residue" evidence="2">
    <location>
        <position position="1"/>
    </location>
</feature>
<feature type="compositionally biased region" description="Basic and acidic residues" evidence="1">
    <location>
        <begin position="205"/>
        <end position="217"/>
    </location>
</feature>
<reference evidence="2" key="1">
    <citation type="submission" date="2020-02" db="EMBL/GenBank/DDBJ databases">
        <authorList>
            <person name="Meier V. D."/>
        </authorList>
    </citation>
    <scope>NUCLEOTIDE SEQUENCE</scope>
    <source>
        <strain evidence="2">AVDCRST_MAG54</strain>
    </source>
</reference>
<evidence type="ECO:0000313" key="2">
    <source>
        <dbReference type="EMBL" id="CAA9274741.1"/>
    </source>
</evidence>
<feature type="non-terminal residue" evidence="2">
    <location>
        <position position="278"/>
    </location>
</feature>
<dbReference type="EMBL" id="CADCTH010000409">
    <property type="protein sequence ID" value="CAA9274741.1"/>
    <property type="molecule type" value="Genomic_DNA"/>
</dbReference>
<organism evidence="2">
    <name type="scientific">uncultured Actinomycetospora sp</name>
    <dbReference type="NCBI Taxonomy" id="1135996"/>
    <lineage>
        <taxon>Bacteria</taxon>
        <taxon>Bacillati</taxon>
        <taxon>Actinomycetota</taxon>
        <taxon>Actinomycetes</taxon>
        <taxon>Pseudonocardiales</taxon>
        <taxon>Pseudonocardiaceae</taxon>
        <taxon>Actinomycetospora</taxon>
        <taxon>environmental samples</taxon>
    </lineage>
</organism>
<evidence type="ECO:0000256" key="1">
    <source>
        <dbReference type="SAM" id="MobiDB-lite"/>
    </source>
</evidence>
<feature type="compositionally biased region" description="Basic and acidic residues" evidence="1">
    <location>
        <begin position="143"/>
        <end position="173"/>
    </location>
</feature>
<protein>
    <submittedName>
        <fullName evidence="2">Oxidoreductase</fullName>
    </submittedName>
</protein>
<gene>
    <name evidence="2" type="ORF">AVDCRST_MAG54-3208</name>
</gene>